<dbReference type="OrthoDB" id="9831080at2"/>
<protein>
    <submittedName>
        <fullName evidence="1">Uncharacterized protein</fullName>
    </submittedName>
</protein>
<proteinExistence type="predicted"/>
<sequence length="116" mass="13427">MTATPGALDHPRARQESTALFREMFGVCERQGELLTLSIVTALMLDHHRGDPPIHIREDTYYIGDRPLLPYLRQLQDLRESYHAQVGIQPYKAYGEVQERLRQLLNPSRFAQRPEA</sequence>
<keyword evidence="2" id="KW-1185">Reference proteome</keyword>
<evidence type="ECO:0000313" key="2">
    <source>
        <dbReference type="Proteomes" id="UP000007575"/>
    </source>
</evidence>
<accession>H8H2T5</accession>
<dbReference type="AlphaFoldDB" id="H8H2T5"/>
<gene>
    <name evidence="1" type="ordered locus">DGo_PC0040</name>
</gene>
<keyword evidence="1" id="KW-0614">Plasmid</keyword>
<dbReference type="RefSeq" id="WP_014682742.1">
    <property type="nucleotide sequence ID" value="NC_017771.1"/>
</dbReference>
<dbReference type="EMBL" id="CP002194">
    <property type="protein sequence ID" value="AFD27832.1"/>
    <property type="molecule type" value="Genomic_DNA"/>
</dbReference>
<dbReference type="PATRIC" id="fig|745776.4.peg.3836"/>
<name>H8H2T5_DEIGI</name>
<dbReference type="KEGG" id="dgo:DGo_PC0040"/>
<dbReference type="HOGENOM" id="CLU_2092787_0_0_0"/>
<reference evidence="1 2" key="1">
    <citation type="journal article" date="2012" name="PLoS ONE">
        <title>Genome sequence and transcriptome analysis of the radioresistant bacterium Deinococcus gobiensis: insights into the extreme environmental adaptations.</title>
        <authorList>
            <person name="Yuan M."/>
            <person name="Chen M."/>
            <person name="Zhang W."/>
            <person name="Lu W."/>
            <person name="Wang J."/>
            <person name="Yang M."/>
            <person name="Zhao P."/>
            <person name="Tang R."/>
            <person name="Li X."/>
            <person name="Hao Y."/>
            <person name="Zhou Z."/>
            <person name="Zhan Y."/>
            <person name="Yu H."/>
            <person name="Teng C."/>
            <person name="Yan Y."/>
            <person name="Ping S."/>
            <person name="Wang Y."/>
            <person name="Lin M."/>
        </authorList>
    </citation>
    <scope>NUCLEOTIDE SEQUENCE [LARGE SCALE GENOMIC DNA]</scope>
    <source>
        <strain evidence="2">DSM 21396 / JCM 16679 / CGMCC 1.7299 / I-0</strain>
        <plasmid evidence="1">P3</plasmid>
    </source>
</reference>
<evidence type="ECO:0000313" key="1">
    <source>
        <dbReference type="EMBL" id="AFD27832.1"/>
    </source>
</evidence>
<geneLocation type="plasmid" evidence="1 2">
    <name>P3</name>
</geneLocation>
<dbReference type="Proteomes" id="UP000007575">
    <property type="component" value="Plasmid P3"/>
</dbReference>
<organism evidence="1 2">
    <name type="scientific">Deinococcus gobiensis (strain DSM 21396 / JCM 16679 / CGMCC 1.7299 / I-0)</name>
    <dbReference type="NCBI Taxonomy" id="745776"/>
    <lineage>
        <taxon>Bacteria</taxon>
        <taxon>Thermotogati</taxon>
        <taxon>Deinococcota</taxon>
        <taxon>Deinococci</taxon>
        <taxon>Deinococcales</taxon>
        <taxon>Deinococcaceae</taxon>
        <taxon>Deinococcus</taxon>
    </lineage>
</organism>